<dbReference type="PANTHER" id="PTHR30346:SF0">
    <property type="entry name" value="HCA OPERON TRANSCRIPTIONAL ACTIVATOR HCAR"/>
    <property type="match status" value="1"/>
</dbReference>
<dbReference type="InterPro" id="IPR000847">
    <property type="entry name" value="LysR_HTH_N"/>
</dbReference>
<evidence type="ECO:0000313" key="6">
    <source>
        <dbReference type="EMBL" id="GAA2105243.1"/>
    </source>
</evidence>
<dbReference type="Pfam" id="PF03466">
    <property type="entry name" value="LysR_substrate"/>
    <property type="match status" value="1"/>
</dbReference>
<evidence type="ECO:0000256" key="1">
    <source>
        <dbReference type="ARBA" id="ARBA00009437"/>
    </source>
</evidence>
<gene>
    <name evidence="6" type="ORF">GCM10009759_42150</name>
</gene>
<dbReference type="Proteomes" id="UP001500897">
    <property type="component" value="Unassembled WGS sequence"/>
</dbReference>
<keyword evidence="2" id="KW-0805">Transcription regulation</keyword>
<dbReference type="InterPro" id="IPR005119">
    <property type="entry name" value="LysR_subst-bd"/>
</dbReference>
<dbReference type="PANTHER" id="PTHR30346">
    <property type="entry name" value="TRANSCRIPTIONAL DUAL REGULATOR HCAR-RELATED"/>
    <property type="match status" value="1"/>
</dbReference>
<accession>A0ABN2X5W3</accession>
<dbReference type="CDD" id="cd08414">
    <property type="entry name" value="PBP2_LTTR_aromatics_like"/>
    <property type="match status" value="1"/>
</dbReference>
<dbReference type="EMBL" id="BAAANS010000028">
    <property type="protein sequence ID" value="GAA2105243.1"/>
    <property type="molecule type" value="Genomic_DNA"/>
</dbReference>
<dbReference type="PRINTS" id="PR00039">
    <property type="entry name" value="HTHLYSR"/>
</dbReference>
<evidence type="ECO:0000256" key="4">
    <source>
        <dbReference type="ARBA" id="ARBA00023163"/>
    </source>
</evidence>
<comment type="caution">
    <text evidence="6">The sequence shown here is derived from an EMBL/GenBank/DDBJ whole genome shotgun (WGS) entry which is preliminary data.</text>
</comment>
<feature type="domain" description="HTH lysR-type" evidence="5">
    <location>
        <begin position="19"/>
        <end position="76"/>
    </location>
</feature>
<dbReference type="Pfam" id="PF00126">
    <property type="entry name" value="HTH_1"/>
    <property type="match status" value="1"/>
</dbReference>
<keyword evidence="7" id="KW-1185">Reference proteome</keyword>
<dbReference type="PROSITE" id="PS50931">
    <property type="entry name" value="HTH_LYSR"/>
    <property type="match status" value="1"/>
</dbReference>
<evidence type="ECO:0000313" key="7">
    <source>
        <dbReference type="Proteomes" id="UP001500897"/>
    </source>
</evidence>
<keyword evidence="3" id="KW-0238">DNA-binding</keyword>
<proteinExistence type="inferred from homology"/>
<reference evidence="6 7" key="1">
    <citation type="journal article" date="2019" name="Int. J. Syst. Evol. Microbiol.">
        <title>The Global Catalogue of Microorganisms (GCM) 10K type strain sequencing project: providing services to taxonomists for standard genome sequencing and annotation.</title>
        <authorList>
            <consortium name="The Broad Institute Genomics Platform"/>
            <consortium name="The Broad Institute Genome Sequencing Center for Infectious Disease"/>
            <person name="Wu L."/>
            <person name="Ma J."/>
        </authorList>
    </citation>
    <scope>NUCLEOTIDE SEQUENCE [LARGE SCALE GENOMIC DNA]</scope>
    <source>
        <strain evidence="6 7">JCM 14559</strain>
    </source>
</reference>
<evidence type="ECO:0000256" key="2">
    <source>
        <dbReference type="ARBA" id="ARBA00023015"/>
    </source>
</evidence>
<evidence type="ECO:0000256" key="3">
    <source>
        <dbReference type="ARBA" id="ARBA00023125"/>
    </source>
</evidence>
<evidence type="ECO:0000259" key="5">
    <source>
        <dbReference type="PROSITE" id="PS50931"/>
    </source>
</evidence>
<dbReference type="SUPFAM" id="SSF53850">
    <property type="entry name" value="Periplasmic binding protein-like II"/>
    <property type="match status" value="1"/>
</dbReference>
<sequence length="295" mass="31313">MGSQAEFGIDRYRGGMDRLETRELAHFLALAEELHFGRAARRLGISQPALSRTVARLERRVGAPLLLRGGREQALTGAGRVLAREAAAVLAAADAALHRTRRAGQHEPRLVLAVKPGGDGGLLPALLAAHRAGPDPVRVDVLLCDPAERVRLLHDGTADLALLHHPPHDLTGLDTELLLTENQLAVLPRTHPLADRPRLRPADLAGEPTVRWQGTSGPDRAGPEVRDLTQLQQLVALGQAVAVLPESVRGQLRADLCGIPLLGAAPTALLLAWPEHSTSPVTAAFVRTAAALVAA</sequence>
<dbReference type="Gene3D" id="3.40.190.10">
    <property type="entry name" value="Periplasmic binding protein-like II"/>
    <property type="match status" value="4"/>
</dbReference>
<dbReference type="InterPro" id="IPR036388">
    <property type="entry name" value="WH-like_DNA-bd_sf"/>
</dbReference>
<dbReference type="InterPro" id="IPR036390">
    <property type="entry name" value="WH_DNA-bd_sf"/>
</dbReference>
<dbReference type="Gene3D" id="1.10.10.10">
    <property type="entry name" value="Winged helix-like DNA-binding domain superfamily/Winged helix DNA-binding domain"/>
    <property type="match status" value="1"/>
</dbReference>
<dbReference type="SUPFAM" id="SSF46785">
    <property type="entry name" value="Winged helix' DNA-binding domain"/>
    <property type="match status" value="1"/>
</dbReference>
<organism evidence="6 7">
    <name type="scientific">Kitasatospora saccharophila</name>
    <dbReference type="NCBI Taxonomy" id="407973"/>
    <lineage>
        <taxon>Bacteria</taxon>
        <taxon>Bacillati</taxon>
        <taxon>Actinomycetota</taxon>
        <taxon>Actinomycetes</taxon>
        <taxon>Kitasatosporales</taxon>
        <taxon>Streptomycetaceae</taxon>
        <taxon>Kitasatospora</taxon>
    </lineage>
</organism>
<keyword evidence="4" id="KW-0804">Transcription</keyword>
<name>A0ABN2X5W3_9ACTN</name>
<protein>
    <submittedName>
        <fullName evidence="6">LysR family transcriptional regulator</fullName>
    </submittedName>
</protein>
<comment type="similarity">
    <text evidence="1">Belongs to the LysR transcriptional regulatory family.</text>
</comment>